<evidence type="ECO:0000313" key="2">
    <source>
        <dbReference type="EMBL" id="CAA9223347.1"/>
    </source>
</evidence>
<accession>A0A6J4HFX5</accession>
<feature type="compositionally biased region" description="Pro residues" evidence="1">
    <location>
        <begin position="100"/>
        <end position="115"/>
    </location>
</feature>
<sequence length="129" mass="14490">MSGSRLAFLTGHQRLRRLFIVGLIVAGILFTFANPARTWSDQRQEIAAARERNVVLDQQSRQLQARAEKLSSDAEVERLAREYGLVKPGEEAFGILPAPGAGPPRAEPTPPPEPRPWWKSAWDTLTFWD</sequence>
<gene>
    <name evidence="2" type="ORF">AVDCRST_MAG76-844</name>
</gene>
<reference evidence="2" key="1">
    <citation type="submission" date="2020-02" db="EMBL/GenBank/DDBJ databases">
        <authorList>
            <person name="Meier V. D."/>
        </authorList>
    </citation>
    <scope>NUCLEOTIDE SEQUENCE</scope>
    <source>
        <strain evidence="2">AVDCRST_MAG76</strain>
    </source>
</reference>
<dbReference type="EMBL" id="CADCSZ010000048">
    <property type="protein sequence ID" value="CAA9223347.1"/>
    <property type="molecule type" value="Genomic_DNA"/>
</dbReference>
<name>A0A6J4HFX5_9ACTN</name>
<proteinExistence type="predicted"/>
<feature type="region of interest" description="Disordered" evidence="1">
    <location>
        <begin position="94"/>
        <end position="118"/>
    </location>
</feature>
<dbReference type="Pfam" id="PF04977">
    <property type="entry name" value="DivIC"/>
    <property type="match status" value="1"/>
</dbReference>
<dbReference type="AlphaFoldDB" id="A0A6J4HFX5"/>
<protein>
    <recommendedName>
        <fullName evidence="3">Cell division protein DivIC (FtsB), stabilizes FtsL against RasP cleavage</fullName>
    </recommendedName>
</protein>
<dbReference type="InterPro" id="IPR007060">
    <property type="entry name" value="FtsL/DivIC"/>
</dbReference>
<organism evidence="2">
    <name type="scientific">uncultured Acidimicrobiales bacterium</name>
    <dbReference type="NCBI Taxonomy" id="310071"/>
    <lineage>
        <taxon>Bacteria</taxon>
        <taxon>Bacillati</taxon>
        <taxon>Actinomycetota</taxon>
        <taxon>Acidimicrobiia</taxon>
        <taxon>Acidimicrobiales</taxon>
        <taxon>environmental samples</taxon>
    </lineage>
</organism>
<evidence type="ECO:0000256" key="1">
    <source>
        <dbReference type="SAM" id="MobiDB-lite"/>
    </source>
</evidence>
<evidence type="ECO:0008006" key="3">
    <source>
        <dbReference type="Google" id="ProtNLM"/>
    </source>
</evidence>